<feature type="transmembrane region" description="Helical" evidence="1">
    <location>
        <begin position="75"/>
        <end position="96"/>
    </location>
</feature>
<evidence type="ECO:0000313" key="2">
    <source>
        <dbReference type="EMBL" id="TXG76669.1"/>
    </source>
</evidence>
<sequence>MALAHYYMIRFAALFEQDEVGIPKASLNSSTTENVLKLVFGIAGGIAVIMIVLGGFKYITSLGNAQNVAKAKDTILYAVIGLIVCILAYAIVGFVITGVSQ</sequence>
<dbReference type="EMBL" id="SSDS01000068">
    <property type="protein sequence ID" value="TXG76669.1"/>
    <property type="molecule type" value="Genomic_DNA"/>
</dbReference>
<keyword evidence="1" id="KW-1133">Transmembrane helix</keyword>
<dbReference type="Proteomes" id="UP000321026">
    <property type="component" value="Unassembled WGS sequence"/>
</dbReference>
<dbReference type="InterPro" id="IPR043993">
    <property type="entry name" value="T4SS_pilin"/>
</dbReference>
<keyword evidence="1" id="KW-0472">Membrane</keyword>
<keyword evidence="1" id="KW-0812">Transmembrane</keyword>
<feature type="transmembrane region" description="Helical" evidence="1">
    <location>
        <begin position="35"/>
        <end position="54"/>
    </location>
</feature>
<proteinExistence type="predicted"/>
<name>A0A5C7J5I0_9BACT</name>
<protein>
    <submittedName>
        <fullName evidence="2">Uncharacterized protein</fullName>
    </submittedName>
</protein>
<evidence type="ECO:0000313" key="3">
    <source>
        <dbReference type="Proteomes" id="UP000321026"/>
    </source>
</evidence>
<organism evidence="2 3">
    <name type="scientific">Candidatus Dojkabacteria bacterium</name>
    <dbReference type="NCBI Taxonomy" id="2099670"/>
    <lineage>
        <taxon>Bacteria</taxon>
        <taxon>Candidatus Dojkabacteria</taxon>
    </lineage>
</organism>
<dbReference type="Pfam" id="PF18895">
    <property type="entry name" value="T4SS_pilin"/>
    <property type="match status" value="1"/>
</dbReference>
<evidence type="ECO:0000256" key="1">
    <source>
        <dbReference type="SAM" id="Phobius"/>
    </source>
</evidence>
<reference evidence="2 3" key="1">
    <citation type="submission" date="2018-09" db="EMBL/GenBank/DDBJ databases">
        <title>Metagenome Assembled Genomes from an Advanced Water Purification Facility.</title>
        <authorList>
            <person name="Stamps B.W."/>
            <person name="Spear J.R."/>
        </authorList>
    </citation>
    <scope>NUCLEOTIDE SEQUENCE [LARGE SCALE GENOMIC DNA]</scope>
    <source>
        <strain evidence="2">Bin_63_2</strain>
    </source>
</reference>
<comment type="caution">
    <text evidence="2">The sequence shown here is derived from an EMBL/GenBank/DDBJ whole genome shotgun (WGS) entry which is preliminary data.</text>
</comment>
<gene>
    <name evidence="2" type="ORF">E6Q11_04210</name>
</gene>
<dbReference type="AlphaFoldDB" id="A0A5C7J5I0"/>
<accession>A0A5C7J5I0</accession>